<keyword evidence="1" id="KW-0472">Membrane</keyword>
<sequence length="409" mass="47711">MIFNVLKQQSLLALFYFFIIAFLGVVLRAFPVFDINIDYRYIVHTHSHIALLGWVYTALMVLLYKIFLKDTNVKKTYSIVFWFTQITIVGMLCTFPFTGYALFSILFSSLFLIASYIFARLIFKHTPKHLKTSHGYKCVRIALWYMIISSIGPWALGYIMTTFGNTSSWYRNAIYFYLHFQYNGWFILALFGILFYILEQNYVKIPQQTFSWFYRLFNTGVVLTFGISILWMAIDYSVNLLSGLGAIMQILAFYLLIKTIFKKKTVLLSNFSKCFLFILKVLFVCFTLKLVMQLVGVIPSISKLISYNLDFIIGYIHWIFLGVVSLALLGFLYYFKLVKLSKGSVVFYVIGFVATEIFIFYKGLAVWSGLYLPENNLMFIFIVSFFFFAAILLIFVQQSHFLSVRKRNS</sequence>
<feature type="transmembrane region" description="Helical" evidence="1">
    <location>
        <begin position="103"/>
        <end position="123"/>
    </location>
</feature>
<comment type="caution">
    <text evidence="2">The sequence shown here is derived from an EMBL/GenBank/DDBJ whole genome shotgun (WGS) entry which is preliminary data.</text>
</comment>
<feature type="transmembrane region" description="Helical" evidence="1">
    <location>
        <begin position="180"/>
        <end position="198"/>
    </location>
</feature>
<reference evidence="2 3" key="1">
    <citation type="submission" date="2019-08" db="EMBL/GenBank/DDBJ databases">
        <title>Seonamhaeicola sediminis sp. nov., isolated from marine sediment.</title>
        <authorList>
            <person name="Cao W.R."/>
        </authorList>
    </citation>
    <scope>NUCLEOTIDE SEQUENCE [LARGE SCALE GENOMIC DNA]</scope>
    <source>
        <strain evidence="2 3">B011</strain>
    </source>
</reference>
<accession>A0A5D0HKX0</accession>
<evidence type="ECO:0000313" key="2">
    <source>
        <dbReference type="EMBL" id="TYA71620.1"/>
    </source>
</evidence>
<dbReference type="Gene3D" id="1.20.210.10">
    <property type="entry name" value="Cytochrome c oxidase-like, subunit I domain"/>
    <property type="match status" value="1"/>
</dbReference>
<evidence type="ECO:0000256" key="1">
    <source>
        <dbReference type="SAM" id="Phobius"/>
    </source>
</evidence>
<dbReference type="EMBL" id="VSDQ01000718">
    <property type="protein sequence ID" value="TYA71620.1"/>
    <property type="molecule type" value="Genomic_DNA"/>
</dbReference>
<feature type="transmembrane region" description="Helical" evidence="1">
    <location>
        <begin position="240"/>
        <end position="261"/>
    </location>
</feature>
<protein>
    <recommendedName>
        <fullName evidence="4">Cbb3-type cytochrome c oxidase subunit I</fullName>
    </recommendedName>
</protein>
<dbReference type="Proteomes" id="UP000323930">
    <property type="component" value="Unassembled WGS sequence"/>
</dbReference>
<gene>
    <name evidence="2" type="ORF">FUA24_18790</name>
</gene>
<feature type="transmembrane region" description="Helical" evidence="1">
    <location>
        <begin position="79"/>
        <end position="97"/>
    </location>
</feature>
<feature type="transmembrane region" description="Helical" evidence="1">
    <location>
        <begin position="45"/>
        <end position="67"/>
    </location>
</feature>
<keyword evidence="1" id="KW-1133">Transmembrane helix</keyword>
<dbReference type="OrthoDB" id="2827525at2"/>
<keyword evidence="3" id="KW-1185">Reference proteome</keyword>
<evidence type="ECO:0000313" key="3">
    <source>
        <dbReference type="Proteomes" id="UP000323930"/>
    </source>
</evidence>
<keyword evidence="1" id="KW-0812">Transmembrane</keyword>
<organism evidence="2 3">
    <name type="scientific">Seonamhaeicola marinus</name>
    <dbReference type="NCBI Taxonomy" id="1912246"/>
    <lineage>
        <taxon>Bacteria</taxon>
        <taxon>Pseudomonadati</taxon>
        <taxon>Bacteroidota</taxon>
        <taxon>Flavobacteriia</taxon>
        <taxon>Flavobacteriales</taxon>
        <taxon>Flavobacteriaceae</taxon>
    </lineage>
</organism>
<proteinExistence type="predicted"/>
<feature type="transmembrane region" description="Helical" evidence="1">
    <location>
        <begin position="143"/>
        <end position="160"/>
    </location>
</feature>
<feature type="transmembrane region" description="Helical" evidence="1">
    <location>
        <begin position="273"/>
        <end position="292"/>
    </location>
</feature>
<feature type="transmembrane region" description="Helical" evidence="1">
    <location>
        <begin position="210"/>
        <end position="234"/>
    </location>
</feature>
<feature type="transmembrane region" description="Helical" evidence="1">
    <location>
        <begin position="312"/>
        <end position="333"/>
    </location>
</feature>
<evidence type="ECO:0008006" key="4">
    <source>
        <dbReference type="Google" id="ProtNLM"/>
    </source>
</evidence>
<feature type="transmembrane region" description="Helical" evidence="1">
    <location>
        <begin position="345"/>
        <end position="365"/>
    </location>
</feature>
<dbReference type="AlphaFoldDB" id="A0A5D0HKX0"/>
<name>A0A5D0HKX0_9FLAO</name>
<feature type="transmembrane region" description="Helical" evidence="1">
    <location>
        <begin position="12"/>
        <end position="33"/>
    </location>
</feature>
<dbReference type="InterPro" id="IPR036927">
    <property type="entry name" value="Cyt_c_oxase-like_su1_sf"/>
</dbReference>
<feature type="transmembrane region" description="Helical" evidence="1">
    <location>
        <begin position="377"/>
        <end position="396"/>
    </location>
</feature>
<dbReference type="RefSeq" id="WP_148544606.1">
    <property type="nucleotide sequence ID" value="NZ_VSDQ01000718.1"/>
</dbReference>